<comment type="caution">
    <text evidence="1">The sequence shown here is derived from an EMBL/GenBank/DDBJ whole genome shotgun (WGS) entry which is preliminary data.</text>
</comment>
<evidence type="ECO:0000313" key="2">
    <source>
        <dbReference type="Proteomes" id="UP001056120"/>
    </source>
</evidence>
<gene>
    <name evidence="1" type="ORF">L1987_77826</name>
</gene>
<keyword evidence="2" id="KW-1185">Reference proteome</keyword>
<dbReference type="EMBL" id="CM042043">
    <property type="protein sequence ID" value="KAI3694845.1"/>
    <property type="molecule type" value="Genomic_DNA"/>
</dbReference>
<name>A0ACB8ZC22_9ASTR</name>
<accession>A0ACB8ZC22</accession>
<dbReference type="Proteomes" id="UP001056120">
    <property type="component" value="Linkage Group LG26"/>
</dbReference>
<evidence type="ECO:0000313" key="1">
    <source>
        <dbReference type="EMBL" id="KAI3694845.1"/>
    </source>
</evidence>
<reference evidence="1 2" key="2">
    <citation type="journal article" date="2022" name="Mol. Ecol. Resour.">
        <title>The genomes of chicory, endive, great burdock and yacon provide insights into Asteraceae paleo-polyploidization history and plant inulin production.</title>
        <authorList>
            <person name="Fan W."/>
            <person name="Wang S."/>
            <person name="Wang H."/>
            <person name="Wang A."/>
            <person name="Jiang F."/>
            <person name="Liu H."/>
            <person name="Zhao H."/>
            <person name="Xu D."/>
            <person name="Zhang Y."/>
        </authorList>
    </citation>
    <scope>NUCLEOTIDE SEQUENCE [LARGE SCALE GENOMIC DNA]</scope>
    <source>
        <strain evidence="2">cv. Yunnan</strain>
        <tissue evidence="1">Leaves</tissue>
    </source>
</reference>
<proteinExistence type="predicted"/>
<reference evidence="2" key="1">
    <citation type="journal article" date="2022" name="Mol. Ecol. Resour.">
        <title>The genomes of chicory, endive, great burdock and yacon provide insights into Asteraceae palaeo-polyploidization history and plant inulin production.</title>
        <authorList>
            <person name="Fan W."/>
            <person name="Wang S."/>
            <person name="Wang H."/>
            <person name="Wang A."/>
            <person name="Jiang F."/>
            <person name="Liu H."/>
            <person name="Zhao H."/>
            <person name="Xu D."/>
            <person name="Zhang Y."/>
        </authorList>
    </citation>
    <scope>NUCLEOTIDE SEQUENCE [LARGE SCALE GENOMIC DNA]</scope>
    <source>
        <strain evidence="2">cv. Yunnan</strain>
    </source>
</reference>
<protein>
    <submittedName>
        <fullName evidence="1">Uncharacterized protein</fullName>
    </submittedName>
</protein>
<sequence>MSNAFQTSFRFVTKKNLSRWKLDIGGRWVGSRFQALAVSDLLEVPVKYELRQDELERLKNHLQGSHQEALATVIAQAALIKSPGVGVPSSFKGLSAMPPTPTMNADVAEADQDTAGSKPVSASNPVKMPIDSYAWRKYGQKQVKSPEGSRSYYKCAYSSCDAKKLESFDQFNSVIKVVYKGQHKHDPPKRVILKEGKILSTPKSLKRKSISSPIEVEQIDNSAIKQRLKRNSSESPVSVPKHPKKPKFIVHAAADMEISADGYRWRKYGQKKVKGNPHPRNYYKCTSAGCTVKKHIEKVIDGSSEVIITYKGVHNHDTPVPKRGRGPPRGLLITAASKIISQSKKSGYSSTQVSTTEAAKPNESARTLLSVGFEIKRC</sequence>
<organism evidence="1 2">
    <name type="scientific">Smallanthus sonchifolius</name>
    <dbReference type="NCBI Taxonomy" id="185202"/>
    <lineage>
        <taxon>Eukaryota</taxon>
        <taxon>Viridiplantae</taxon>
        <taxon>Streptophyta</taxon>
        <taxon>Embryophyta</taxon>
        <taxon>Tracheophyta</taxon>
        <taxon>Spermatophyta</taxon>
        <taxon>Magnoliopsida</taxon>
        <taxon>eudicotyledons</taxon>
        <taxon>Gunneridae</taxon>
        <taxon>Pentapetalae</taxon>
        <taxon>asterids</taxon>
        <taxon>campanulids</taxon>
        <taxon>Asterales</taxon>
        <taxon>Asteraceae</taxon>
        <taxon>Asteroideae</taxon>
        <taxon>Heliantheae alliance</taxon>
        <taxon>Millerieae</taxon>
        <taxon>Smallanthus</taxon>
    </lineage>
</organism>